<dbReference type="GO" id="GO:0005886">
    <property type="term" value="C:plasma membrane"/>
    <property type="evidence" value="ECO:0007669"/>
    <property type="project" value="UniProtKB-SubCell"/>
</dbReference>
<evidence type="ECO:0000256" key="1">
    <source>
        <dbReference type="ARBA" id="ARBA00004651"/>
    </source>
</evidence>
<keyword evidence="2 7" id="KW-0813">Transport</keyword>
<evidence type="ECO:0000256" key="2">
    <source>
        <dbReference type="ARBA" id="ARBA00022448"/>
    </source>
</evidence>
<dbReference type="Gene3D" id="1.10.3720.10">
    <property type="entry name" value="MetI-like"/>
    <property type="match status" value="1"/>
</dbReference>
<organism evidence="9">
    <name type="scientific">uncultured Rubrobacteraceae bacterium</name>
    <dbReference type="NCBI Taxonomy" id="349277"/>
    <lineage>
        <taxon>Bacteria</taxon>
        <taxon>Bacillati</taxon>
        <taxon>Actinomycetota</taxon>
        <taxon>Rubrobacteria</taxon>
        <taxon>Rubrobacterales</taxon>
        <taxon>Rubrobacteraceae</taxon>
        <taxon>environmental samples</taxon>
    </lineage>
</organism>
<keyword evidence="4 7" id="KW-0812">Transmembrane</keyword>
<evidence type="ECO:0000256" key="6">
    <source>
        <dbReference type="ARBA" id="ARBA00023136"/>
    </source>
</evidence>
<keyword evidence="3" id="KW-1003">Cell membrane</keyword>
<dbReference type="EMBL" id="CADCVF010000014">
    <property type="protein sequence ID" value="CAA9448274.1"/>
    <property type="molecule type" value="Genomic_DNA"/>
</dbReference>
<feature type="transmembrane region" description="Helical" evidence="7">
    <location>
        <begin position="27"/>
        <end position="49"/>
    </location>
</feature>
<dbReference type="PROSITE" id="PS50928">
    <property type="entry name" value="ABC_TM1"/>
    <property type="match status" value="1"/>
</dbReference>
<feature type="transmembrane region" description="Helical" evidence="7">
    <location>
        <begin position="260"/>
        <end position="279"/>
    </location>
</feature>
<comment type="subcellular location">
    <subcellularLocation>
        <location evidence="1 7">Cell membrane</location>
        <topology evidence="1 7">Multi-pass membrane protein</topology>
    </subcellularLocation>
</comment>
<dbReference type="PANTHER" id="PTHR43744:SF8">
    <property type="entry name" value="SN-GLYCEROL-3-PHOSPHATE TRANSPORT SYSTEM PERMEASE PROTEIN UGPE"/>
    <property type="match status" value="1"/>
</dbReference>
<feature type="transmembrane region" description="Helical" evidence="7">
    <location>
        <begin position="153"/>
        <end position="179"/>
    </location>
</feature>
<evidence type="ECO:0000256" key="7">
    <source>
        <dbReference type="RuleBase" id="RU363032"/>
    </source>
</evidence>
<dbReference type="GO" id="GO:0055085">
    <property type="term" value="P:transmembrane transport"/>
    <property type="evidence" value="ECO:0007669"/>
    <property type="project" value="InterPro"/>
</dbReference>
<reference evidence="9" key="1">
    <citation type="submission" date="2020-02" db="EMBL/GenBank/DDBJ databases">
        <authorList>
            <person name="Meier V. D."/>
        </authorList>
    </citation>
    <scope>NUCLEOTIDE SEQUENCE</scope>
    <source>
        <strain evidence="9">AVDCRST_MAG58</strain>
    </source>
</reference>
<feature type="transmembrane region" description="Helical" evidence="7">
    <location>
        <begin position="119"/>
        <end position="141"/>
    </location>
</feature>
<evidence type="ECO:0000313" key="9">
    <source>
        <dbReference type="EMBL" id="CAA9448274.1"/>
    </source>
</evidence>
<dbReference type="InterPro" id="IPR000515">
    <property type="entry name" value="MetI-like"/>
</dbReference>
<dbReference type="PANTHER" id="PTHR43744">
    <property type="entry name" value="ABC TRANSPORTER PERMEASE PROTEIN MG189-RELATED-RELATED"/>
    <property type="match status" value="1"/>
</dbReference>
<keyword evidence="6 7" id="KW-0472">Membrane</keyword>
<dbReference type="SUPFAM" id="SSF161098">
    <property type="entry name" value="MetI-like"/>
    <property type="match status" value="1"/>
</dbReference>
<feature type="domain" description="ABC transmembrane type-1" evidence="8">
    <location>
        <begin position="84"/>
        <end position="279"/>
    </location>
</feature>
<dbReference type="AlphaFoldDB" id="A0A6J4QW96"/>
<dbReference type="CDD" id="cd06261">
    <property type="entry name" value="TM_PBP2"/>
    <property type="match status" value="1"/>
</dbReference>
<evidence type="ECO:0000256" key="4">
    <source>
        <dbReference type="ARBA" id="ARBA00022692"/>
    </source>
</evidence>
<protein>
    <recommendedName>
        <fullName evidence="8">ABC transmembrane type-1 domain-containing protein</fullName>
    </recommendedName>
</protein>
<feature type="transmembrane region" description="Helical" evidence="7">
    <location>
        <begin position="200"/>
        <end position="222"/>
    </location>
</feature>
<evidence type="ECO:0000256" key="5">
    <source>
        <dbReference type="ARBA" id="ARBA00022989"/>
    </source>
</evidence>
<dbReference type="InterPro" id="IPR035906">
    <property type="entry name" value="MetI-like_sf"/>
</dbReference>
<name>A0A6J4QW96_9ACTN</name>
<keyword evidence="5 7" id="KW-1133">Transmembrane helix</keyword>
<comment type="similarity">
    <text evidence="7">Belongs to the binding-protein-dependent transport system permease family.</text>
</comment>
<sequence length="294" mass="31877">MTEPRQGIASTASTGAPRRWLGSTGKYVVLLLFALLSLYPLLLIVSTSLKDPLDVTANPFTLFSSFNPINFYDAWTLGGFGGYFWNTVVITGITVAGVVALSSLAGYGLARFQFPGNNLIFFVFILGLMIPFFSVMIPLFYELRDLGLLGTKAAVILPAIAGASGFGVPLGVFLMRSFYMDLPEDLADAARVDGCNEFQAFWRVMLPLSAPGVAVLAVLVFFQTWNNFVLALVYLQGSDNQMLATGLYLFAGGRSGEYELLAAASLIMTVPVLIFFLIFQRFFIKGLTTGALKG</sequence>
<evidence type="ECO:0000259" key="8">
    <source>
        <dbReference type="PROSITE" id="PS50928"/>
    </source>
</evidence>
<accession>A0A6J4QW96</accession>
<dbReference type="Pfam" id="PF00528">
    <property type="entry name" value="BPD_transp_1"/>
    <property type="match status" value="1"/>
</dbReference>
<feature type="transmembrane region" description="Helical" evidence="7">
    <location>
        <begin position="83"/>
        <end position="107"/>
    </location>
</feature>
<gene>
    <name evidence="9" type="ORF">AVDCRST_MAG58-651</name>
</gene>
<proteinExistence type="inferred from homology"/>
<evidence type="ECO:0000256" key="3">
    <source>
        <dbReference type="ARBA" id="ARBA00022475"/>
    </source>
</evidence>